<dbReference type="SMART" id="SM00267">
    <property type="entry name" value="GGDEF"/>
    <property type="match status" value="1"/>
</dbReference>
<proteinExistence type="predicted"/>
<dbReference type="RefSeq" id="WP_129011364.1">
    <property type="nucleotide sequence ID" value="NZ_CP053835.1"/>
</dbReference>
<dbReference type="Gene3D" id="3.30.450.20">
    <property type="entry name" value="PAS domain"/>
    <property type="match status" value="1"/>
</dbReference>
<dbReference type="Gene3D" id="3.30.70.270">
    <property type="match status" value="1"/>
</dbReference>
<evidence type="ECO:0000313" key="3">
    <source>
        <dbReference type="Proteomes" id="UP000503313"/>
    </source>
</evidence>
<reference evidence="2 3" key="1">
    <citation type="submission" date="2020-05" db="EMBL/GenBank/DDBJ databases">
        <title>Complete genome sequencing of Campylobacter and Arcobacter type strains.</title>
        <authorList>
            <person name="Miller W.G."/>
            <person name="Yee E."/>
        </authorList>
    </citation>
    <scope>NUCLEOTIDE SEQUENCE [LARGE SCALE GENOMIC DNA]</scope>
    <source>
        <strain evidence="2 3">LMG 25694</strain>
    </source>
</reference>
<dbReference type="NCBIfam" id="TIGR00229">
    <property type="entry name" value="sensory_box"/>
    <property type="match status" value="1"/>
</dbReference>
<dbReference type="InterPro" id="IPR043128">
    <property type="entry name" value="Rev_trsase/Diguanyl_cyclase"/>
</dbReference>
<name>A0AAE7BEH7_9BACT</name>
<feature type="domain" description="GGDEF" evidence="1">
    <location>
        <begin position="285"/>
        <end position="412"/>
    </location>
</feature>
<evidence type="ECO:0000259" key="1">
    <source>
        <dbReference type="PROSITE" id="PS50887"/>
    </source>
</evidence>
<accession>A0AAE7BEH7</accession>
<dbReference type="CDD" id="cd01949">
    <property type="entry name" value="GGDEF"/>
    <property type="match status" value="1"/>
</dbReference>
<dbReference type="Pfam" id="PF00990">
    <property type="entry name" value="GGDEF"/>
    <property type="match status" value="1"/>
</dbReference>
<sequence length="412" mass="47840">MITGLILPIICKKYNISCILFSKDYKIVEFTDNLKDFVSDTKKLFVDGDIRDSLWELVGFEEKLQELYNGKKNYLHIPMLLKKDVFYDINIETCKTEKNEKLFIAMFTRQSNLSMSYLNIIQKVNHENLKYEYEKENIENSQNYYNLINQKLISFHINQKGIITEVNKACLSFFGLEKSIMIGKHFSNFFFSREVKVSSTEVSNILRATNLNGIDVFFHTDIIPVKSEKNSSQNIIICQDITYLKKIESELEYAVNHDSLTGLPNRLMLRKRIEECILKSKDTKESFALCFIDLNKFKSVNDEYGHHVGDMLLKHIGEVLSSIIREGDIIARIGGDEFVILFDHIESTQYLDLTLKRIDSISKKNPLYYSEDLIIPLTFSLGVSIYPNDGEDIESLLNHADEKMYKNKGIRI</sequence>
<dbReference type="PANTHER" id="PTHR46663">
    <property type="entry name" value="DIGUANYLATE CYCLASE DGCT-RELATED"/>
    <property type="match status" value="1"/>
</dbReference>
<dbReference type="Proteomes" id="UP000503313">
    <property type="component" value="Chromosome"/>
</dbReference>
<evidence type="ECO:0000313" key="2">
    <source>
        <dbReference type="EMBL" id="QKF77985.1"/>
    </source>
</evidence>
<dbReference type="SUPFAM" id="SSF55785">
    <property type="entry name" value="PYP-like sensor domain (PAS domain)"/>
    <property type="match status" value="1"/>
</dbReference>
<dbReference type="PROSITE" id="PS50887">
    <property type="entry name" value="GGDEF"/>
    <property type="match status" value="1"/>
</dbReference>
<dbReference type="InterPro" id="IPR000014">
    <property type="entry name" value="PAS"/>
</dbReference>
<dbReference type="Pfam" id="PF13426">
    <property type="entry name" value="PAS_9"/>
    <property type="match status" value="1"/>
</dbReference>
<dbReference type="InterPro" id="IPR052163">
    <property type="entry name" value="DGC-Regulatory_Protein"/>
</dbReference>
<dbReference type="NCBIfam" id="TIGR00254">
    <property type="entry name" value="GGDEF"/>
    <property type="match status" value="1"/>
</dbReference>
<dbReference type="AlphaFoldDB" id="A0AAE7BEH7"/>
<protein>
    <submittedName>
        <fullName evidence="2">Diguanylate cyclase</fullName>
    </submittedName>
</protein>
<dbReference type="PANTHER" id="PTHR46663:SF2">
    <property type="entry name" value="GGDEF DOMAIN-CONTAINING PROTEIN"/>
    <property type="match status" value="1"/>
</dbReference>
<dbReference type="SUPFAM" id="SSF55073">
    <property type="entry name" value="Nucleotide cyclase"/>
    <property type="match status" value="1"/>
</dbReference>
<dbReference type="CDD" id="cd00130">
    <property type="entry name" value="PAS"/>
    <property type="match status" value="1"/>
</dbReference>
<dbReference type="InterPro" id="IPR035965">
    <property type="entry name" value="PAS-like_dom_sf"/>
</dbReference>
<dbReference type="KEGG" id="adz:ADFLV_1969"/>
<dbReference type="InterPro" id="IPR029787">
    <property type="entry name" value="Nucleotide_cyclase"/>
</dbReference>
<dbReference type="EMBL" id="CP053835">
    <property type="protein sequence ID" value="QKF77985.1"/>
    <property type="molecule type" value="Genomic_DNA"/>
</dbReference>
<dbReference type="InterPro" id="IPR000160">
    <property type="entry name" value="GGDEF_dom"/>
</dbReference>
<gene>
    <name evidence="2" type="ORF">ADFLV_1969</name>
</gene>
<organism evidence="2 3">
    <name type="scientific">Arcobacter defluvii</name>
    <dbReference type="NCBI Taxonomy" id="873191"/>
    <lineage>
        <taxon>Bacteria</taxon>
        <taxon>Pseudomonadati</taxon>
        <taxon>Campylobacterota</taxon>
        <taxon>Epsilonproteobacteria</taxon>
        <taxon>Campylobacterales</taxon>
        <taxon>Arcobacteraceae</taxon>
        <taxon>Arcobacter</taxon>
    </lineage>
</organism>
<keyword evidence="3" id="KW-1185">Reference proteome</keyword>